<dbReference type="KEGG" id="aplc:110978084"/>
<evidence type="ECO:0000256" key="5">
    <source>
        <dbReference type="ARBA" id="ARBA00022723"/>
    </source>
</evidence>
<evidence type="ECO:0000256" key="2">
    <source>
        <dbReference type="ARBA" id="ARBA00001946"/>
    </source>
</evidence>
<keyword evidence="6 9" id="KW-0255">Endonuclease</keyword>
<keyword evidence="8 9" id="KW-0460">Magnesium</keyword>
<dbReference type="GO" id="GO:0004523">
    <property type="term" value="F:RNA-DNA hybrid ribonuclease activity"/>
    <property type="evidence" value="ECO:0007669"/>
    <property type="project" value="UniProtKB-UniRule"/>
</dbReference>
<keyword evidence="5 9" id="KW-0479">Metal-binding</keyword>
<evidence type="ECO:0000313" key="13">
    <source>
        <dbReference type="RefSeq" id="XP_022088466.1"/>
    </source>
</evidence>
<proteinExistence type="inferred from homology"/>
<dbReference type="EC" id="3.1.26.4" evidence="9"/>
<protein>
    <recommendedName>
        <fullName evidence="9">Ribonuclease H1</fullName>
        <shortName evidence="9">RNase H1</shortName>
        <ecNumber evidence="9">3.1.26.4</ecNumber>
    </recommendedName>
</protein>
<evidence type="ECO:0000256" key="4">
    <source>
        <dbReference type="ARBA" id="ARBA00022722"/>
    </source>
</evidence>
<evidence type="ECO:0000256" key="10">
    <source>
        <dbReference type="SAM" id="MobiDB-lite"/>
    </source>
</evidence>
<evidence type="ECO:0000256" key="7">
    <source>
        <dbReference type="ARBA" id="ARBA00022801"/>
    </source>
</evidence>
<reference evidence="13" key="1">
    <citation type="submission" date="2025-08" db="UniProtKB">
        <authorList>
            <consortium name="RefSeq"/>
        </authorList>
    </citation>
    <scope>IDENTIFICATION</scope>
</reference>
<feature type="compositionally biased region" description="Low complexity" evidence="10">
    <location>
        <begin position="167"/>
        <end position="177"/>
    </location>
</feature>
<evidence type="ECO:0000256" key="3">
    <source>
        <dbReference type="ARBA" id="ARBA00005300"/>
    </source>
</evidence>
<dbReference type="Gene3D" id="3.40.970.10">
    <property type="entry name" value="Ribonuclease H1, N-terminal domain"/>
    <property type="match status" value="1"/>
</dbReference>
<gene>
    <name evidence="13" type="primary">LOC110978084</name>
</gene>
<evidence type="ECO:0000256" key="6">
    <source>
        <dbReference type="ARBA" id="ARBA00022759"/>
    </source>
</evidence>
<name>A0A8B7Y9T9_ACAPL</name>
<keyword evidence="4 9" id="KW-0540">Nuclease</keyword>
<dbReference type="InterPro" id="IPR009027">
    <property type="entry name" value="Ribosomal_bL9/RNase_H1_N"/>
</dbReference>
<dbReference type="GO" id="GO:0000287">
    <property type="term" value="F:magnesium ion binding"/>
    <property type="evidence" value="ECO:0007669"/>
    <property type="project" value="UniProtKB-UniRule"/>
</dbReference>
<dbReference type="FunFam" id="3.30.420.10:FF:000115">
    <property type="entry name" value="Ribonuclease H"/>
    <property type="match status" value="1"/>
</dbReference>
<dbReference type="InterPro" id="IPR011320">
    <property type="entry name" value="RNase_H1_N"/>
</dbReference>
<comment type="cofactor">
    <cofactor evidence="2 9">
        <name>Mg(2+)</name>
        <dbReference type="ChEBI" id="CHEBI:18420"/>
    </cofactor>
</comment>
<dbReference type="OMA" id="ELWYGLY"/>
<dbReference type="FunFam" id="3.40.970.10:FF:000001">
    <property type="entry name" value="Ribonuclease H1"/>
    <property type="match status" value="1"/>
</dbReference>
<dbReference type="PIRSF" id="PIRSF036852">
    <property type="entry name" value="Ribonuclease_H1_euk"/>
    <property type="match status" value="1"/>
</dbReference>
<dbReference type="GO" id="GO:0003676">
    <property type="term" value="F:nucleic acid binding"/>
    <property type="evidence" value="ECO:0007669"/>
    <property type="project" value="UniProtKB-UniRule"/>
</dbReference>
<evidence type="ECO:0000313" key="12">
    <source>
        <dbReference type="Proteomes" id="UP000694845"/>
    </source>
</evidence>
<evidence type="ECO:0000256" key="8">
    <source>
        <dbReference type="ARBA" id="ARBA00022842"/>
    </source>
</evidence>
<comment type="similarity">
    <text evidence="3 9">Belongs to the RNase H family.</text>
</comment>
<evidence type="ECO:0000259" key="11">
    <source>
        <dbReference type="PROSITE" id="PS50879"/>
    </source>
</evidence>
<comment type="function">
    <text evidence="9">Endonuclease that specifically degrades the RNA of RNA-DNA hybrids.</text>
</comment>
<dbReference type="PROSITE" id="PS50879">
    <property type="entry name" value="RNASE_H_1"/>
    <property type="match status" value="1"/>
</dbReference>
<organism evidence="12 13">
    <name type="scientific">Acanthaster planci</name>
    <name type="common">Crown-of-thorns starfish</name>
    <dbReference type="NCBI Taxonomy" id="133434"/>
    <lineage>
        <taxon>Eukaryota</taxon>
        <taxon>Metazoa</taxon>
        <taxon>Echinodermata</taxon>
        <taxon>Eleutherozoa</taxon>
        <taxon>Asterozoa</taxon>
        <taxon>Asteroidea</taxon>
        <taxon>Valvatacea</taxon>
        <taxon>Valvatida</taxon>
        <taxon>Acanthasteridae</taxon>
        <taxon>Acanthaster</taxon>
    </lineage>
</organism>
<accession>A0A8B7Y9T9</accession>
<evidence type="ECO:0000256" key="9">
    <source>
        <dbReference type="PIRNR" id="PIRNR036852"/>
    </source>
</evidence>
<dbReference type="Proteomes" id="UP000694845">
    <property type="component" value="Unplaced"/>
</dbReference>
<feature type="domain" description="RNase H type-1" evidence="11">
    <location>
        <begin position="184"/>
        <end position="330"/>
    </location>
</feature>
<evidence type="ECO:0000256" key="1">
    <source>
        <dbReference type="ARBA" id="ARBA00000077"/>
    </source>
</evidence>
<keyword evidence="12" id="KW-1185">Reference proteome</keyword>
<dbReference type="Gene3D" id="3.30.420.10">
    <property type="entry name" value="Ribonuclease H-like superfamily/Ribonuclease H"/>
    <property type="match status" value="1"/>
</dbReference>
<dbReference type="InterPro" id="IPR037056">
    <property type="entry name" value="RNase_H1_N_sf"/>
</dbReference>
<dbReference type="OrthoDB" id="407198at2759"/>
<dbReference type="InterPro" id="IPR012337">
    <property type="entry name" value="RNaseH-like_sf"/>
</dbReference>
<dbReference type="CDD" id="cd09280">
    <property type="entry name" value="RNase_HI_eukaryote_like"/>
    <property type="match status" value="1"/>
</dbReference>
<comment type="catalytic activity">
    <reaction evidence="1 9">
        <text>Endonucleolytic cleavage to 5'-phosphomonoester.</text>
        <dbReference type="EC" id="3.1.26.4"/>
    </reaction>
</comment>
<dbReference type="InterPro" id="IPR036397">
    <property type="entry name" value="RNaseH_sf"/>
</dbReference>
<dbReference type="SUPFAM" id="SSF53098">
    <property type="entry name" value="Ribonuclease H-like"/>
    <property type="match status" value="1"/>
</dbReference>
<dbReference type="SUPFAM" id="SSF55658">
    <property type="entry name" value="L9 N-domain-like"/>
    <property type="match status" value="1"/>
</dbReference>
<sequence length="334" mass="37531">MSIRRVYWAISLFVETMPKFYYAVRSGRSVGVFDSWDDCKAQVYGCQGARHKKFKTPEEAWEFVNAKQDPNPHFRKYCQSARQSKKETSCTTFPYQSAVSSLSYVPASLSSDYFLSPEPLPVFKPEYTHPMGHSSKRKHEPTPEETYDSSYKKTRHDSTCSASSYGTLPLSVPSSTSSEEKVAGNGRAVVYTDGACESNGRRGARAGVGVYWGDNNPYNTSERLQGRQTNQRAEITAAIRALQTAKARNIKELTLYTDSKYTINAMGDWIHRWKVNGWKTVGNKDVVNKEELETLDSLCQQVNVDWKYVPGHTNIKGNEAADSLARAGARMPSH</sequence>
<dbReference type="GeneID" id="110978084"/>
<keyword evidence="7 9" id="KW-0378">Hydrolase</keyword>
<dbReference type="Pfam" id="PF00075">
    <property type="entry name" value="RNase_H"/>
    <property type="match status" value="1"/>
</dbReference>
<dbReference type="PANTHER" id="PTHR10642:SF26">
    <property type="entry name" value="RIBONUCLEASE H1"/>
    <property type="match status" value="1"/>
</dbReference>
<dbReference type="InterPro" id="IPR002156">
    <property type="entry name" value="RNaseH_domain"/>
</dbReference>
<dbReference type="GO" id="GO:0043137">
    <property type="term" value="P:DNA replication, removal of RNA primer"/>
    <property type="evidence" value="ECO:0007669"/>
    <property type="project" value="TreeGrafter"/>
</dbReference>
<dbReference type="RefSeq" id="XP_022088466.1">
    <property type="nucleotide sequence ID" value="XM_022232774.1"/>
</dbReference>
<dbReference type="InterPro" id="IPR050092">
    <property type="entry name" value="RNase_H"/>
</dbReference>
<dbReference type="PANTHER" id="PTHR10642">
    <property type="entry name" value="RIBONUCLEASE H1"/>
    <property type="match status" value="1"/>
</dbReference>
<dbReference type="Pfam" id="PF01693">
    <property type="entry name" value="Cauli_VI"/>
    <property type="match status" value="1"/>
</dbReference>
<feature type="region of interest" description="Disordered" evidence="10">
    <location>
        <begin position="125"/>
        <end position="179"/>
    </location>
</feature>
<dbReference type="AlphaFoldDB" id="A0A8B7Y9T9"/>
<dbReference type="InterPro" id="IPR017067">
    <property type="entry name" value="RNase_H1_euk"/>
</dbReference>